<dbReference type="SUPFAM" id="SSF53901">
    <property type="entry name" value="Thiolase-like"/>
    <property type="match status" value="2"/>
</dbReference>
<dbReference type="InterPro" id="IPR011141">
    <property type="entry name" value="Polyketide_synthase_type-III"/>
</dbReference>
<dbReference type="PANTHER" id="PTHR11877">
    <property type="entry name" value="HYDROXYMETHYLGLUTARYL-COA SYNTHASE"/>
    <property type="match status" value="1"/>
</dbReference>
<feature type="domain" description="Chalcone/stilbene synthase N-terminal" evidence="4">
    <location>
        <begin position="5"/>
        <end position="203"/>
    </location>
</feature>
<dbReference type="RefSeq" id="WP_260905406.1">
    <property type="nucleotide sequence ID" value="NZ_JAOCZP010000006.1"/>
</dbReference>
<evidence type="ECO:0000313" key="6">
    <source>
        <dbReference type="EMBL" id="MCT7377062.1"/>
    </source>
</evidence>
<keyword evidence="2" id="KW-0808">Transferase</keyword>
<comment type="caution">
    <text evidence="6">The sequence shown here is derived from an EMBL/GenBank/DDBJ whole genome shotgun (WGS) entry which is preliminary data.</text>
</comment>
<dbReference type="InterPro" id="IPR012328">
    <property type="entry name" value="Chalcone/stilbene_synt_C"/>
</dbReference>
<evidence type="ECO:0000256" key="1">
    <source>
        <dbReference type="ARBA" id="ARBA00005531"/>
    </source>
</evidence>
<name>A0ABT2LR90_9HYPH</name>
<organism evidence="6 7">
    <name type="scientific">Chelativorans salis</name>
    <dbReference type="NCBI Taxonomy" id="2978478"/>
    <lineage>
        <taxon>Bacteria</taxon>
        <taxon>Pseudomonadati</taxon>
        <taxon>Pseudomonadota</taxon>
        <taxon>Alphaproteobacteria</taxon>
        <taxon>Hyphomicrobiales</taxon>
        <taxon>Phyllobacteriaceae</taxon>
        <taxon>Chelativorans</taxon>
    </lineage>
</organism>
<dbReference type="Pfam" id="PF02797">
    <property type="entry name" value="Chal_sti_synt_C"/>
    <property type="match status" value="1"/>
</dbReference>
<protein>
    <submittedName>
        <fullName evidence="6">Type III polyketide synthase</fullName>
    </submittedName>
</protein>
<dbReference type="CDD" id="cd00831">
    <property type="entry name" value="CHS_like"/>
    <property type="match status" value="1"/>
</dbReference>
<proteinExistence type="inferred from homology"/>
<dbReference type="InterPro" id="IPR016039">
    <property type="entry name" value="Thiolase-like"/>
</dbReference>
<evidence type="ECO:0000256" key="2">
    <source>
        <dbReference type="ARBA" id="ARBA00022679"/>
    </source>
</evidence>
<evidence type="ECO:0000259" key="5">
    <source>
        <dbReference type="Pfam" id="PF02797"/>
    </source>
</evidence>
<dbReference type="PANTHER" id="PTHR11877:SF99">
    <property type="entry name" value="1,3,6,8-TETRAHYDROXYNAPHTHALENE SYNTHASE"/>
    <property type="match status" value="1"/>
</dbReference>
<dbReference type="Gene3D" id="3.40.47.10">
    <property type="match status" value="2"/>
</dbReference>
<reference evidence="6 7" key="1">
    <citation type="submission" date="2022-09" db="EMBL/GenBank/DDBJ databases">
        <title>Chelativorans salina sp. nov., a novel slightly halophilic bacterium isolated from a saline lake sediment enrichment.</title>
        <authorList>
            <person name="Gao L."/>
            <person name="Fang B.-Z."/>
            <person name="Li W.-J."/>
        </authorList>
    </citation>
    <scope>NUCLEOTIDE SEQUENCE [LARGE SCALE GENOMIC DNA]</scope>
    <source>
        <strain evidence="6 7">EGI FJ00035</strain>
    </source>
</reference>
<dbReference type="Pfam" id="PF00195">
    <property type="entry name" value="Chal_sti_synt_N"/>
    <property type="match status" value="1"/>
</dbReference>
<dbReference type="Proteomes" id="UP001320831">
    <property type="component" value="Unassembled WGS sequence"/>
</dbReference>
<comment type="similarity">
    <text evidence="1">Belongs to the thiolase-like superfamily. Chalcone/stilbene synthases family.</text>
</comment>
<dbReference type="PIRSF" id="PIRSF000451">
    <property type="entry name" value="PKS_III"/>
    <property type="match status" value="1"/>
</dbReference>
<gene>
    <name evidence="6" type="ORF">N5A92_18745</name>
</gene>
<evidence type="ECO:0000259" key="4">
    <source>
        <dbReference type="Pfam" id="PF00195"/>
    </source>
</evidence>
<keyword evidence="7" id="KW-1185">Reference proteome</keyword>
<dbReference type="InterPro" id="IPR001099">
    <property type="entry name" value="Chalcone/stilbene_synt_N"/>
</dbReference>
<keyword evidence="3" id="KW-0012">Acyltransferase</keyword>
<evidence type="ECO:0000256" key="3">
    <source>
        <dbReference type="ARBA" id="ARBA00023315"/>
    </source>
</evidence>
<evidence type="ECO:0000313" key="7">
    <source>
        <dbReference type="Proteomes" id="UP001320831"/>
    </source>
</evidence>
<feature type="domain" description="Chalcone/stilbene synthase C-terminal" evidence="5">
    <location>
        <begin position="218"/>
        <end position="345"/>
    </location>
</feature>
<sequence length="350" mass="37029">MTETAKLLSLATAVPPYVLPQDEVAEKACGVFAHRLPEFERLAQVFETAGIERRYGVRPIGWYLQQRGWPERTAAYTDGAVDLFVEAAGAALTSAGLKGEDIDVVVTVSSTGISTPSLEARVAETIRFRPDLKRVPVFGLGCAGGVTGLAIASRLATSLPGSTVLLVVVEICTLAFRLDKLTKANLVATALFGDGAAACILKAGHEGFAEVTGTGEYMWPDTLDIMGWKVDVEGFGVIFDRAIPPFAEENLGAAFAAILETAGIERQQIDRILCHPGGAKVIAAVEHALAMPEGTLDHERRILREFGNMSAPTALFVLARALEAGLPQHTALLALGPGFTASCIFLAKAA</sequence>
<accession>A0ABT2LR90</accession>
<dbReference type="EMBL" id="JAOCZP010000006">
    <property type="protein sequence ID" value="MCT7377062.1"/>
    <property type="molecule type" value="Genomic_DNA"/>
</dbReference>